<accession>A0AA40CUM6</accession>
<feature type="signal peptide" evidence="1">
    <location>
        <begin position="1"/>
        <end position="19"/>
    </location>
</feature>
<keyword evidence="3" id="KW-1185">Reference proteome</keyword>
<name>A0AA40CUM6_9PEZI</name>
<sequence length="134" mass="14005">MYLSTIAFLTTALAGHAIAAPASAFIDPLFCLRKDTGTYCSGDSLIACGAGPDHRTVIIAENCQCEEFQGLNSAHCLDGVHKKREVAAIAGFSCRGKETGRYCDGNDLWACGASGGRVSGFALKSDAKLVVIQS</sequence>
<evidence type="ECO:0000313" key="3">
    <source>
        <dbReference type="Proteomes" id="UP001174936"/>
    </source>
</evidence>
<dbReference type="EMBL" id="JAULSV010000003">
    <property type="protein sequence ID" value="KAK0649928.1"/>
    <property type="molecule type" value="Genomic_DNA"/>
</dbReference>
<dbReference type="Proteomes" id="UP001174936">
    <property type="component" value="Unassembled WGS sequence"/>
</dbReference>
<gene>
    <name evidence="2" type="ORF">B0T16DRAFT_445560</name>
</gene>
<proteinExistence type="predicted"/>
<organism evidence="2 3">
    <name type="scientific">Cercophora newfieldiana</name>
    <dbReference type="NCBI Taxonomy" id="92897"/>
    <lineage>
        <taxon>Eukaryota</taxon>
        <taxon>Fungi</taxon>
        <taxon>Dikarya</taxon>
        <taxon>Ascomycota</taxon>
        <taxon>Pezizomycotina</taxon>
        <taxon>Sordariomycetes</taxon>
        <taxon>Sordariomycetidae</taxon>
        <taxon>Sordariales</taxon>
        <taxon>Lasiosphaeriaceae</taxon>
        <taxon>Cercophora</taxon>
    </lineage>
</organism>
<comment type="caution">
    <text evidence="2">The sequence shown here is derived from an EMBL/GenBank/DDBJ whole genome shotgun (WGS) entry which is preliminary data.</text>
</comment>
<reference evidence="2" key="1">
    <citation type="submission" date="2023-06" db="EMBL/GenBank/DDBJ databases">
        <title>Genome-scale phylogeny and comparative genomics of the fungal order Sordariales.</title>
        <authorList>
            <consortium name="Lawrence Berkeley National Laboratory"/>
            <person name="Hensen N."/>
            <person name="Bonometti L."/>
            <person name="Westerberg I."/>
            <person name="Brannstrom I.O."/>
            <person name="Guillou S."/>
            <person name="Cros-Aarteil S."/>
            <person name="Calhoun S."/>
            <person name="Haridas S."/>
            <person name="Kuo A."/>
            <person name="Mondo S."/>
            <person name="Pangilinan J."/>
            <person name="Riley R."/>
            <person name="Labutti K."/>
            <person name="Andreopoulos B."/>
            <person name="Lipzen A."/>
            <person name="Chen C."/>
            <person name="Yanf M."/>
            <person name="Daum C."/>
            <person name="Ng V."/>
            <person name="Clum A."/>
            <person name="Steindorff A."/>
            <person name="Ohm R."/>
            <person name="Martin F."/>
            <person name="Silar P."/>
            <person name="Natvig D."/>
            <person name="Lalanne C."/>
            <person name="Gautier V."/>
            <person name="Ament-Velasquez S.L."/>
            <person name="Kruys A."/>
            <person name="Hutchinson M.I."/>
            <person name="Powell A.J."/>
            <person name="Barry K."/>
            <person name="Miller A.N."/>
            <person name="Grigoriev I.V."/>
            <person name="Debuchy R."/>
            <person name="Gladieux P."/>
            <person name="Thoren M.H."/>
            <person name="Johannesson H."/>
        </authorList>
    </citation>
    <scope>NUCLEOTIDE SEQUENCE</scope>
    <source>
        <strain evidence="2">SMH2532-1</strain>
    </source>
</reference>
<evidence type="ECO:0000256" key="1">
    <source>
        <dbReference type="SAM" id="SignalP"/>
    </source>
</evidence>
<keyword evidence="1" id="KW-0732">Signal</keyword>
<feature type="chain" id="PRO_5041296638" evidence="1">
    <location>
        <begin position="20"/>
        <end position="134"/>
    </location>
</feature>
<protein>
    <submittedName>
        <fullName evidence="2">Uncharacterized protein</fullName>
    </submittedName>
</protein>
<dbReference type="AlphaFoldDB" id="A0AA40CUM6"/>
<evidence type="ECO:0000313" key="2">
    <source>
        <dbReference type="EMBL" id="KAK0649928.1"/>
    </source>
</evidence>